<keyword evidence="3" id="KW-0238">DNA-binding</keyword>
<organism evidence="5 6">
    <name type="scientific">Soonwooa buanensis</name>
    <dbReference type="NCBI Taxonomy" id="619805"/>
    <lineage>
        <taxon>Bacteria</taxon>
        <taxon>Pseudomonadati</taxon>
        <taxon>Bacteroidota</taxon>
        <taxon>Flavobacteriia</taxon>
        <taxon>Flavobacteriales</taxon>
        <taxon>Weeksellaceae</taxon>
        <taxon>Chryseobacterium group</taxon>
        <taxon>Soonwooa</taxon>
    </lineage>
</organism>
<dbReference type="GO" id="GO:0003677">
    <property type="term" value="F:DNA binding"/>
    <property type="evidence" value="ECO:0007669"/>
    <property type="project" value="UniProtKB-KW"/>
</dbReference>
<comment type="similarity">
    <text evidence="1">Belongs to the BlaI transcriptional regulatory family.</text>
</comment>
<evidence type="ECO:0000256" key="1">
    <source>
        <dbReference type="ARBA" id="ARBA00011046"/>
    </source>
</evidence>
<dbReference type="PIRSF" id="PIRSF019455">
    <property type="entry name" value="CopR_AtkY"/>
    <property type="match status" value="1"/>
</dbReference>
<evidence type="ECO:0000256" key="4">
    <source>
        <dbReference type="ARBA" id="ARBA00023163"/>
    </source>
</evidence>
<keyword evidence="6" id="KW-1185">Reference proteome</keyword>
<sequence length="125" mass="14802">MKIKLTEAEKEVMQVLWEKEKAFMKDIIDAYPDPKPATTTIATLLKRMQNKDFVGYELFGNSREYFPKIEKEHYFSSEMKSMIHNFFDNSVSQFASFFTQNAKLSQKELKELRDMIDEKIENPKS</sequence>
<evidence type="ECO:0000256" key="3">
    <source>
        <dbReference type="ARBA" id="ARBA00023125"/>
    </source>
</evidence>
<accession>A0A1T5GTG2</accession>
<dbReference type="Gene3D" id="1.10.4040.10">
    <property type="entry name" value="Penicillinase repressor domain"/>
    <property type="match status" value="1"/>
</dbReference>
<proteinExistence type="inferred from homology"/>
<name>A0A1T5GTG2_9FLAO</name>
<dbReference type="Pfam" id="PF03965">
    <property type="entry name" value="Penicillinase_R"/>
    <property type="match status" value="1"/>
</dbReference>
<dbReference type="Proteomes" id="UP000191112">
    <property type="component" value="Unassembled WGS sequence"/>
</dbReference>
<dbReference type="InterPro" id="IPR036390">
    <property type="entry name" value="WH_DNA-bd_sf"/>
</dbReference>
<dbReference type="SUPFAM" id="SSF46785">
    <property type="entry name" value="Winged helix' DNA-binding domain"/>
    <property type="match status" value="1"/>
</dbReference>
<evidence type="ECO:0000313" key="6">
    <source>
        <dbReference type="Proteomes" id="UP000191112"/>
    </source>
</evidence>
<protein>
    <submittedName>
        <fullName evidence="5">Predicted transcriptional regulator</fullName>
    </submittedName>
</protein>
<dbReference type="AlphaFoldDB" id="A0A1T5GTG2"/>
<evidence type="ECO:0000256" key="2">
    <source>
        <dbReference type="ARBA" id="ARBA00023015"/>
    </source>
</evidence>
<dbReference type="InterPro" id="IPR036388">
    <property type="entry name" value="WH-like_DNA-bd_sf"/>
</dbReference>
<gene>
    <name evidence="5" type="ORF">SAMN05660477_03128</name>
</gene>
<dbReference type="GO" id="GO:0045892">
    <property type="term" value="P:negative regulation of DNA-templated transcription"/>
    <property type="evidence" value="ECO:0007669"/>
    <property type="project" value="InterPro"/>
</dbReference>
<dbReference type="STRING" id="619805.SAMN05660477_03128"/>
<evidence type="ECO:0000313" key="5">
    <source>
        <dbReference type="EMBL" id="SKC11664.1"/>
    </source>
</evidence>
<keyword evidence="4" id="KW-0804">Transcription</keyword>
<dbReference type="EMBL" id="FUYZ01000019">
    <property type="protein sequence ID" value="SKC11664.1"/>
    <property type="molecule type" value="Genomic_DNA"/>
</dbReference>
<dbReference type="OrthoDB" id="1098508at2"/>
<keyword evidence="2" id="KW-0805">Transcription regulation</keyword>
<dbReference type="RefSeq" id="WP_079668329.1">
    <property type="nucleotide sequence ID" value="NZ_FUYZ01000019.1"/>
</dbReference>
<reference evidence="5 6" key="1">
    <citation type="submission" date="2017-02" db="EMBL/GenBank/DDBJ databases">
        <authorList>
            <person name="Peterson S.W."/>
        </authorList>
    </citation>
    <scope>NUCLEOTIDE SEQUENCE [LARGE SCALE GENOMIC DNA]</scope>
    <source>
        <strain evidence="5 6">DSM 22323</strain>
    </source>
</reference>
<dbReference type="InterPro" id="IPR005650">
    <property type="entry name" value="BlaI_family"/>
</dbReference>
<dbReference type="Gene3D" id="1.10.10.10">
    <property type="entry name" value="Winged helix-like DNA-binding domain superfamily/Winged helix DNA-binding domain"/>
    <property type="match status" value="1"/>
</dbReference>